<dbReference type="InterPro" id="IPR040251">
    <property type="entry name" value="SEC31-like"/>
</dbReference>
<evidence type="ECO:0000256" key="12">
    <source>
        <dbReference type="ARBA" id="ARBA00029433"/>
    </source>
</evidence>
<dbReference type="EMBL" id="HBUF01096545">
    <property type="protein sequence ID" value="CAG6636992.1"/>
    <property type="molecule type" value="Transcribed_RNA"/>
</dbReference>
<proteinExistence type="inferred from homology"/>
<reference evidence="16" key="1">
    <citation type="submission" date="2021-05" db="EMBL/GenBank/DDBJ databases">
        <authorList>
            <person name="Alioto T."/>
            <person name="Alioto T."/>
            <person name="Gomez Garrido J."/>
        </authorList>
    </citation>
    <scope>NUCLEOTIDE SEQUENCE</scope>
</reference>
<dbReference type="PROSITE" id="PS50294">
    <property type="entry name" value="WD_REPEATS_REGION"/>
    <property type="match status" value="1"/>
</dbReference>
<feature type="compositionally biased region" description="Polar residues" evidence="14">
    <location>
        <begin position="1037"/>
        <end position="1053"/>
    </location>
</feature>
<evidence type="ECO:0000256" key="5">
    <source>
        <dbReference type="ARBA" id="ARBA00022574"/>
    </source>
</evidence>
<keyword evidence="6" id="KW-0677">Repeat</keyword>
<dbReference type="Pfam" id="PF07304">
    <property type="entry name" value="SRA1"/>
    <property type="match status" value="1"/>
</dbReference>
<dbReference type="GO" id="GO:0030127">
    <property type="term" value="C:COPII vesicle coat"/>
    <property type="evidence" value="ECO:0007669"/>
    <property type="project" value="TreeGrafter"/>
</dbReference>
<protein>
    <submittedName>
        <fullName evidence="16">Protein transport protein Sec31A</fullName>
    </submittedName>
</protein>
<keyword evidence="7" id="KW-0256">Endoplasmic reticulum</keyword>
<name>A0A8D8QS16_9HEMI</name>
<dbReference type="GO" id="GO:0070971">
    <property type="term" value="C:endoplasmic reticulum exit site"/>
    <property type="evidence" value="ECO:0007669"/>
    <property type="project" value="TreeGrafter"/>
</dbReference>
<dbReference type="PROSITE" id="PS50082">
    <property type="entry name" value="WD_REPEATS_2"/>
    <property type="match status" value="1"/>
</dbReference>
<dbReference type="AlphaFoldDB" id="A0A8D8QS16"/>
<keyword evidence="11" id="KW-0968">Cytoplasmic vesicle</keyword>
<dbReference type="GO" id="GO:0007029">
    <property type="term" value="P:endoplasmic reticulum organization"/>
    <property type="evidence" value="ECO:0007669"/>
    <property type="project" value="TreeGrafter"/>
</dbReference>
<feature type="compositionally biased region" description="Polar residues" evidence="14">
    <location>
        <begin position="871"/>
        <end position="901"/>
    </location>
</feature>
<feature type="domain" description="SRA1/Sec31" evidence="15">
    <location>
        <begin position="1072"/>
        <end position="1197"/>
    </location>
</feature>
<dbReference type="GO" id="GO:0015031">
    <property type="term" value="P:protein transport"/>
    <property type="evidence" value="ECO:0007669"/>
    <property type="project" value="UniProtKB-KW"/>
</dbReference>
<dbReference type="InterPro" id="IPR015943">
    <property type="entry name" value="WD40/YVTN_repeat-like_dom_sf"/>
</dbReference>
<dbReference type="SMART" id="SM00320">
    <property type="entry name" value="WD40"/>
    <property type="match status" value="5"/>
</dbReference>
<evidence type="ECO:0000256" key="9">
    <source>
        <dbReference type="ARBA" id="ARBA00022927"/>
    </source>
</evidence>
<evidence type="ECO:0000256" key="8">
    <source>
        <dbReference type="ARBA" id="ARBA00022892"/>
    </source>
</evidence>
<evidence type="ECO:0000256" key="14">
    <source>
        <dbReference type="SAM" id="MobiDB-lite"/>
    </source>
</evidence>
<feature type="region of interest" description="Disordered" evidence="14">
    <location>
        <begin position="1033"/>
        <end position="1077"/>
    </location>
</feature>
<feature type="region of interest" description="Disordered" evidence="14">
    <location>
        <begin position="745"/>
        <end position="765"/>
    </location>
</feature>
<evidence type="ECO:0000256" key="3">
    <source>
        <dbReference type="ARBA" id="ARBA00009358"/>
    </source>
</evidence>
<feature type="compositionally biased region" description="Low complexity" evidence="14">
    <location>
        <begin position="942"/>
        <end position="953"/>
    </location>
</feature>
<organism evidence="16">
    <name type="scientific">Cacopsylla melanoneura</name>
    <dbReference type="NCBI Taxonomy" id="428564"/>
    <lineage>
        <taxon>Eukaryota</taxon>
        <taxon>Metazoa</taxon>
        <taxon>Ecdysozoa</taxon>
        <taxon>Arthropoda</taxon>
        <taxon>Hexapoda</taxon>
        <taxon>Insecta</taxon>
        <taxon>Pterygota</taxon>
        <taxon>Neoptera</taxon>
        <taxon>Paraneoptera</taxon>
        <taxon>Hemiptera</taxon>
        <taxon>Sternorrhyncha</taxon>
        <taxon>Psylloidea</taxon>
        <taxon>Psyllidae</taxon>
        <taxon>Psyllinae</taxon>
        <taxon>Cacopsylla</taxon>
    </lineage>
</organism>
<accession>A0A8D8QS16</accession>
<dbReference type="Gene3D" id="2.130.10.10">
    <property type="entry name" value="YVTN repeat-like/Quinoprotein amine dehydrogenase"/>
    <property type="match status" value="1"/>
</dbReference>
<dbReference type="Pfam" id="PF00400">
    <property type="entry name" value="WD40"/>
    <property type="match status" value="2"/>
</dbReference>
<dbReference type="GO" id="GO:0005198">
    <property type="term" value="F:structural molecule activity"/>
    <property type="evidence" value="ECO:0007669"/>
    <property type="project" value="TreeGrafter"/>
</dbReference>
<keyword evidence="4" id="KW-0813">Transport</keyword>
<dbReference type="Gene3D" id="1.25.40.1030">
    <property type="match status" value="1"/>
</dbReference>
<evidence type="ECO:0000313" key="16">
    <source>
        <dbReference type="EMBL" id="CAG6636976.1"/>
    </source>
</evidence>
<keyword evidence="8" id="KW-0931">ER-Golgi transport</keyword>
<keyword evidence="9" id="KW-0653">Protein transport</keyword>
<comment type="similarity">
    <text evidence="3">Belongs to the WD repeat SEC31 family.</text>
</comment>
<evidence type="ECO:0000256" key="4">
    <source>
        <dbReference type="ARBA" id="ARBA00022448"/>
    </source>
</evidence>
<feature type="region of interest" description="Disordered" evidence="14">
    <location>
        <begin position="849"/>
        <end position="970"/>
    </location>
</feature>
<dbReference type="InterPro" id="IPR036322">
    <property type="entry name" value="WD40_repeat_dom_sf"/>
</dbReference>
<dbReference type="SUPFAM" id="SSF50978">
    <property type="entry name" value="WD40 repeat-like"/>
    <property type="match status" value="1"/>
</dbReference>
<dbReference type="Gene3D" id="1.20.940.10">
    <property type="entry name" value="Functional domain of the splicing factor Prp18"/>
    <property type="match status" value="1"/>
</dbReference>
<evidence type="ECO:0000256" key="11">
    <source>
        <dbReference type="ARBA" id="ARBA00023329"/>
    </source>
</evidence>
<evidence type="ECO:0000256" key="10">
    <source>
        <dbReference type="ARBA" id="ARBA00023136"/>
    </source>
</evidence>
<dbReference type="FunFam" id="1.20.940.10:FF:000001">
    <property type="entry name" value="Protein transport protein Sec31A isoform A"/>
    <property type="match status" value="1"/>
</dbReference>
<evidence type="ECO:0000256" key="13">
    <source>
        <dbReference type="PROSITE-ProRule" id="PRU00221"/>
    </source>
</evidence>
<evidence type="ECO:0000256" key="7">
    <source>
        <dbReference type="ARBA" id="ARBA00022824"/>
    </source>
</evidence>
<feature type="compositionally biased region" description="Pro residues" evidence="14">
    <location>
        <begin position="753"/>
        <end position="765"/>
    </location>
</feature>
<feature type="repeat" description="WD" evidence="13">
    <location>
        <begin position="116"/>
        <end position="150"/>
    </location>
</feature>
<comment type="subcellular location">
    <subcellularLocation>
        <location evidence="1">Cytoplasmic vesicle membrane</location>
    </subcellularLocation>
    <subcellularLocation>
        <location evidence="12">Endomembrane system</location>
        <topology evidence="12">Peripheral membrane protein</topology>
        <orientation evidence="12">Cytoplasmic side</orientation>
    </subcellularLocation>
    <subcellularLocation>
        <location evidence="2">Endoplasmic reticulum membrane</location>
    </subcellularLocation>
</comment>
<evidence type="ECO:0000256" key="2">
    <source>
        <dbReference type="ARBA" id="ARBA00004586"/>
    </source>
</evidence>
<keyword evidence="5 13" id="KW-0853">WD repeat</keyword>
<dbReference type="GO" id="GO:0005789">
    <property type="term" value="C:endoplasmic reticulum membrane"/>
    <property type="evidence" value="ECO:0007669"/>
    <property type="project" value="UniProtKB-SubCell"/>
</dbReference>
<evidence type="ECO:0000256" key="1">
    <source>
        <dbReference type="ARBA" id="ARBA00004156"/>
    </source>
</evidence>
<dbReference type="PANTHER" id="PTHR13923:SF11">
    <property type="entry name" value="SECRETORY 31, ISOFORM D"/>
    <property type="match status" value="1"/>
</dbReference>
<evidence type="ECO:0000256" key="6">
    <source>
        <dbReference type="ARBA" id="ARBA00022737"/>
    </source>
</evidence>
<dbReference type="InterPro" id="IPR001680">
    <property type="entry name" value="WD40_rpt"/>
</dbReference>
<dbReference type="PANTHER" id="PTHR13923">
    <property type="entry name" value="SEC31-RELATED PROTEIN"/>
    <property type="match status" value="1"/>
</dbReference>
<sequence length="1207" mass="130968">MKVKEVDKTVNVTWSPEAQHPIYLAMGTAAQQLDASFSTSATLDIYSLNLNEPGLDLKLEETVPTEHKFHKITWGAYNCNADNPQGIIIGGCDDGIIQLYNVNNVMTGNSKVEVLPKKHSGAVRALDFNNFQKHLFASGGPDSEILVWDLLHSSGPSSVPLGTKMTPSEDVVCLSWNNQVQHILASVLPSKCVIWDLRKAEPIIKVTDSSMARIKWHSVSWNPDIATQLCLASEDDQNPVVEIWDLRFATTPIKVLQGYNKGVMSVCWSPRDSELLLGCGKDDHVVCWNPNAATPEDEVVCRVQTNSHWNFNVTWCPRAPNLFAVSSYDSHMSIYSITGGHCEAETKTKIADSFPGMESYAETTGPLHQTCAQLNKPPKWLKRPAGASFAFSGKLVSFSSNSRSVSIQQITSDPGLMSRSRALEVSLEAGEYPAYCAHKLGTSPSTQGELWKFIAAGFEPEPRDSFISLLGYERGAISDEMNGLTLENGELNSEYLDDVIQINPEDELTRALLLGNIPAAVNLCAASNNFADALLLASAGTNSQLLERTRLKYFQAKMSNVGHLMRAVVSGDWTNVVKRCDRGQWAEVLVAILSQAGENDVVALCEILGKRLEEAGGELASKAELCYVASGNINRLVEAWIRTNGKSSQNIQDLVEVVLLVQKSLQCRGKVVSVCGEFAQLLSTYAEMLAAQGDLETARAYLSNSTDEKMVTLRSRIERALGVKPTRQRLVSGNYLSQTTVKRTSVSGGSMYQPPPPVINNSAAPPPTFLNNSSVAHNSALPLNPVAPAPSFLNNNAPPVVSPPSSVAPPPSFVNNSAPLPLARGASPSPGLPSRAKYVVDSSIAGGSPYASQSYSRPQSSLAQPFPPTPGSNVFQPIQSGSNQRPPSTVFGQPPSSNFHQPPSSFGPPPSNFGQDPHLNSNQGPPPGQPSYNQQAPPPVLNNFQSSNIQQQQRTFTPGWNDPPTLSAASRPDCMTAIHAGAKTFLKRHPQPYDPHSQARTQPKPMAAITQPLFTPTNQFAQGPPMASMGMLPPQQPQSTPLAPATSLFNPSPYQGGDPAHQPYYRHPQSDPVQSQTSLPPLQQATEALPTPTKRPLPEEHMHIQTVCDELRTRVYNTASNPISKKKLEDVARKLELMYDALRDSRLSPTVVQSLHHLIQCTQQGNYNGALATHTSLVSGPDFADISSFMPGLKILLQMALQCGVYL</sequence>
<feature type="compositionally biased region" description="Polar residues" evidence="14">
    <location>
        <begin position="850"/>
        <end position="863"/>
    </location>
</feature>
<dbReference type="InterPro" id="IPR009917">
    <property type="entry name" value="SRA1/Sec31"/>
</dbReference>
<dbReference type="EMBL" id="HBUF01096541">
    <property type="protein sequence ID" value="CAG6636976.1"/>
    <property type="molecule type" value="Transcribed_RNA"/>
</dbReference>
<keyword evidence="10" id="KW-0472">Membrane</keyword>
<dbReference type="GO" id="GO:0090110">
    <property type="term" value="P:COPII-coated vesicle cargo loading"/>
    <property type="evidence" value="ECO:0007669"/>
    <property type="project" value="TreeGrafter"/>
</dbReference>
<evidence type="ECO:0000259" key="15">
    <source>
        <dbReference type="Pfam" id="PF07304"/>
    </source>
</evidence>